<dbReference type="EMBL" id="JABWMJ010000004">
    <property type="protein sequence ID" value="NUZ06351.1"/>
    <property type="molecule type" value="Genomic_DNA"/>
</dbReference>
<dbReference type="CDD" id="cd19989">
    <property type="entry name" value="PBP1_SBP-like"/>
    <property type="match status" value="1"/>
</dbReference>
<comment type="caution">
    <text evidence="5">The sequence shown here is derived from an EMBL/GenBank/DDBJ whole genome shotgun (WGS) entry which is preliminary data.</text>
</comment>
<keyword evidence="2 3" id="KW-0732">Signal</keyword>
<evidence type="ECO:0000256" key="2">
    <source>
        <dbReference type="ARBA" id="ARBA00022729"/>
    </source>
</evidence>
<feature type="signal peptide" evidence="3">
    <location>
        <begin position="1"/>
        <end position="22"/>
    </location>
</feature>
<evidence type="ECO:0000256" key="1">
    <source>
        <dbReference type="ARBA" id="ARBA00010062"/>
    </source>
</evidence>
<dbReference type="AlphaFoldDB" id="A0A7Y6TWV0"/>
<evidence type="ECO:0000259" key="4">
    <source>
        <dbReference type="Pfam" id="PF13458"/>
    </source>
</evidence>
<protein>
    <submittedName>
        <fullName evidence="5">ABC transporter substrate-binding protein</fullName>
    </submittedName>
</protein>
<feature type="domain" description="Leucine-binding protein" evidence="4">
    <location>
        <begin position="28"/>
        <end position="355"/>
    </location>
</feature>
<dbReference type="Pfam" id="PF13458">
    <property type="entry name" value="Peripla_BP_6"/>
    <property type="match status" value="1"/>
</dbReference>
<reference evidence="5 6" key="1">
    <citation type="submission" date="2020-06" db="EMBL/GenBank/DDBJ databases">
        <title>Schlegella sp. ID0723 isolated from air conditioner.</title>
        <authorList>
            <person name="Kim D.Y."/>
            <person name="Kim D.-U."/>
        </authorList>
    </citation>
    <scope>NUCLEOTIDE SEQUENCE [LARGE SCALE GENOMIC DNA]</scope>
    <source>
        <strain evidence="5 6">ID0723</strain>
    </source>
</reference>
<evidence type="ECO:0000313" key="5">
    <source>
        <dbReference type="EMBL" id="NUZ06351.1"/>
    </source>
</evidence>
<name>A0A7Y6TWV0_9BURK</name>
<dbReference type="PANTHER" id="PTHR30483:SF6">
    <property type="entry name" value="PERIPLASMIC BINDING PROTEIN OF ABC TRANSPORTER FOR NATURAL AMINO ACIDS"/>
    <property type="match status" value="1"/>
</dbReference>
<evidence type="ECO:0000313" key="6">
    <source>
        <dbReference type="Proteomes" id="UP000529637"/>
    </source>
</evidence>
<evidence type="ECO:0000256" key="3">
    <source>
        <dbReference type="SAM" id="SignalP"/>
    </source>
</evidence>
<dbReference type="InterPro" id="IPR051010">
    <property type="entry name" value="BCAA_transport"/>
</dbReference>
<dbReference type="Gene3D" id="3.40.50.2300">
    <property type="match status" value="2"/>
</dbReference>
<proteinExistence type="inferred from homology"/>
<dbReference type="Proteomes" id="UP000529637">
    <property type="component" value="Unassembled WGS sequence"/>
</dbReference>
<sequence length="387" mass="41475">MRHAFRLALAAAAFACSLAATAQQQQPFRIGAVLPLSGAFGVFGQNMKRGVEFAIQERGGKVLGRPIEVVWEDSETKPQVAVQKTSRLIASGVDVLFGAASSGETIAMMPLAAQAKVPHLVTMSADDRITGTNKTRYTFRTSNNLAMENVMVAEQVKALGLKKVYGVAADVGTTREGWNDIRALLTKEGVQIAGEDFPPLGSKDYSVIIDKVLKSGADTVVVVAAGNDAIGFVKQSHEVGLGKKVKIMGPVLLDDTLARAVGPGAEGVMSAQRYHASLQNPSNQKFVEAYRKKYGEPPDWVAGEAYDGLSWFLSVVEQTRSNDREKWVDAFAQSSWPSSIEGGKAMRVCDHQAAQGGIWGEGTKPGSDYPVRVVRQVPSSTVFTACK</sequence>
<keyword evidence="6" id="KW-1185">Reference proteome</keyword>
<dbReference type="SUPFAM" id="SSF53822">
    <property type="entry name" value="Periplasmic binding protein-like I"/>
    <property type="match status" value="1"/>
</dbReference>
<dbReference type="RefSeq" id="WP_176069178.1">
    <property type="nucleotide sequence ID" value="NZ_JABWMJ010000004.1"/>
</dbReference>
<comment type="similarity">
    <text evidence="1">Belongs to the leucine-binding protein family.</text>
</comment>
<accession>A0A7Y6TWV0</accession>
<gene>
    <name evidence="5" type="ORF">HQN59_11330</name>
</gene>
<dbReference type="PANTHER" id="PTHR30483">
    <property type="entry name" value="LEUCINE-SPECIFIC-BINDING PROTEIN"/>
    <property type="match status" value="1"/>
</dbReference>
<organism evidence="5 6">
    <name type="scientific">Piscinibacter koreensis</name>
    <dbReference type="NCBI Taxonomy" id="2742824"/>
    <lineage>
        <taxon>Bacteria</taxon>
        <taxon>Pseudomonadati</taxon>
        <taxon>Pseudomonadota</taxon>
        <taxon>Betaproteobacteria</taxon>
        <taxon>Burkholderiales</taxon>
        <taxon>Sphaerotilaceae</taxon>
        <taxon>Piscinibacter</taxon>
    </lineage>
</organism>
<dbReference type="InterPro" id="IPR028082">
    <property type="entry name" value="Peripla_BP_I"/>
</dbReference>
<dbReference type="InterPro" id="IPR028081">
    <property type="entry name" value="Leu-bd"/>
</dbReference>
<feature type="chain" id="PRO_5031370635" evidence="3">
    <location>
        <begin position="23"/>
        <end position="387"/>
    </location>
</feature>